<dbReference type="AlphaFoldDB" id="A0A192CZD3"/>
<keyword evidence="2" id="KW-1185">Reference proteome</keyword>
<dbReference type="OrthoDB" id="1188001at2"/>
<dbReference type="InterPro" id="IPR029021">
    <property type="entry name" value="Prot-tyrosine_phosphatase-like"/>
</dbReference>
<dbReference type="InterPro" id="IPR016130">
    <property type="entry name" value="Tyr_Pase_AS"/>
</dbReference>
<dbReference type="Gene3D" id="3.90.190.10">
    <property type="entry name" value="Protein tyrosine phosphatase superfamily"/>
    <property type="match status" value="1"/>
</dbReference>
<dbReference type="EMBL" id="CP016033">
    <property type="protein sequence ID" value="ANK11613.1"/>
    <property type="molecule type" value="Genomic_DNA"/>
</dbReference>
<protein>
    <submittedName>
        <fullName evidence="1">Protein tyrosine phosphatase</fullName>
    </submittedName>
</protein>
<name>A0A192CZD3_9SPHN</name>
<organism evidence="1 2">
    <name type="scientific">Erythrobacter neustonensis</name>
    <dbReference type="NCBI Taxonomy" id="1112"/>
    <lineage>
        <taxon>Bacteria</taxon>
        <taxon>Pseudomonadati</taxon>
        <taxon>Pseudomonadota</taxon>
        <taxon>Alphaproteobacteria</taxon>
        <taxon>Sphingomonadales</taxon>
        <taxon>Erythrobacteraceae</taxon>
        <taxon>Erythrobacter/Porphyrobacter group</taxon>
        <taxon>Erythrobacter</taxon>
    </lineage>
</organism>
<sequence length="271" mass="29668">MTSDSSAAPASHSRIGPFYVTQGIHNLRDYGGYATAAGGRVREGVLFRSGQHMEASESDLALLDALDIRTVIDLRGVSERTGFPCRRHANFAAQVIAFDGETSNSPPHEGGGGQIAMTAQKARERMLAVYTRMPVNPAMVWIFREYFRALDEIDGGSLVHCFAGKDRTGIAASLLLHVLGVHPDDYKAEFLLTNDAPTRSILERQSLPRMEAHYGTIDAEALHNLMGVLPEYIDTYLAEVTRDYGSLDAYLATILGVDAQRKERLIAKLTA</sequence>
<dbReference type="KEGG" id="pns:A9D12_00105"/>
<reference evidence="1 2" key="1">
    <citation type="submission" date="2016-05" db="EMBL/GenBank/DDBJ databases">
        <title>Compelete Genome Sequence of Bacteriochlorophyll-Synthesizing Bacterium Porphyrobacter neustonensis DSM 9434.</title>
        <authorList>
            <person name="Shi X.-L."/>
            <person name="Wu Y.-H."/>
            <person name="Cheng H."/>
            <person name="Xu L."/>
            <person name="Zhang X.-Q."/>
            <person name="Wang C.-S."/>
            <person name="Xu X.-W."/>
        </authorList>
    </citation>
    <scope>NUCLEOTIDE SEQUENCE [LARGE SCALE GENOMIC DNA]</scope>
    <source>
        <strain evidence="1 2">DSM 9434</strain>
    </source>
</reference>
<dbReference type="Pfam" id="PF13350">
    <property type="entry name" value="Y_phosphatase3"/>
    <property type="match status" value="1"/>
</dbReference>
<dbReference type="STRING" id="1112.A9D12_00105"/>
<dbReference type="Proteomes" id="UP000078263">
    <property type="component" value="Chromosome"/>
</dbReference>
<dbReference type="GO" id="GO:0004721">
    <property type="term" value="F:phosphoprotein phosphatase activity"/>
    <property type="evidence" value="ECO:0007669"/>
    <property type="project" value="InterPro"/>
</dbReference>
<accession>A0A192CZD3</accession>
<dbReference type="PROSITE" id="PS00383">
    <property type="entry name" value="TYR_PHOSPHATASE_1"/>
    <property type="match status" value="1"/>
</dbReference>
<evidence type="ECO:0000313" key="1">
    <source>
        <dbReference type="EMBL" id="ANK11613.1"/>
    </source>
</evidence>
<dbReference type="SUPFAM" id="SSF52799">
    <property type="entry name" value="(Phosphotyrosine protein) phosphatases II"/>
    <property type="match status" value="1"/>
</dbReference>
<evidence type="ECO:0000313" key="2">
    <source>
        <dbReference type="Proteomes" id="UP000078263"/>
    </source>
</evidence>
<proteinExistence type="predicted"/>
<dbReference type="InterPro" id="IPR026893">
    <property type="entry name" value="Tyr/Ser_Pase_IphP-type"/>
</dbReference>
<gene>
    <name evidence="1" type="ORF">A9D12_00105</name>
</gene>
<dbReference type="RefSeq" id="WP_068348414.1">
    <property type="nucleotide sequence ID" value="NZ_CP016033.1"/>
</dbReference>